<gene>
    <name evidence="8" type="primary">menA</name>
    <name evidence="10" type="ordered locus">Srot_1687</name>
</gene>
<feature type="transmembrane region" description="Helical" evidence="8">
    <location>
        <begin position="217"/>
        <end position="250"/>
    </location>
</feature>
<evidence type="ECO:0000313" key="11">
    <source>
        <dbReference type="Proteomes" id="UP000002247"/>
    </source>
</evidence>
<dbReference type="HOGENOM" id="CLU_043611_1_0_11"/>
<dbReference type="GO" id="GO:0005886">
    <property type="term" value="C:plasma membrane"/>
    <property type="evidence" value="ECO:0007669"/>
    <property type="project" value="UniProtKB-SubCell"/>
</dbReference>
<organism evidence="10 11">
    <name type="scientific">Segniliparus rotundus (strain ATCC BAA-972 / CDC 1076 / CIP 108378 / DSM 44985 / JCM 13578)</name>
    <dbReference type="NCBI Taxonomy" id="640132"/>
    <lineage>
        <taxon>Bacteria</taxon>
        <taxon>Bacillati</taxon>
        <taxon>Actinomycetota</taxon>
        <taxon>Actinomycetes</taxon>
        <taxon>Mycobacteriales</taxon>
        <taxon>Segniliparaceae</taxon>
        <taxon>Segniliparus</taxon>
    </lineage>
</organism>
<evidence type="ECO:0000256" key="5">
    <source>
        <dbReference type="ARBA" id="ARBA00022692"/>
    </source>
</evidence>
<dbReference type="PANTHER" id="PTHR13929:SF0">
    <property type="entry name" value="UBIA PRENYLTRANSFERASE DOMAIN-CONTAINING PROTEIN 1"/>
    <property type="match status" value="1"/>
</dbReference>
<protein>
    <recommendedName>
        <fullName evidence="8 9">1,4-dihydroxy-2-naphthoate octaprenyltransferase</fullName>
        <shortName evidence="8">DHNA-octaprenyltransferase</shortName>
        <ecNumber evidence="8 9">2.5.1.74</ecNumber>
    </recommendedName>
</protein>
<dbReference type="Gene3D" id="1.10.357.140">
    <property type="entry name" value="UbiA prenyltransferase"/>
    <property type="match status" value="1"/>
</dbReference>
<evidence type="ECO:0000256" key="2">
    <source>
        <dbReference type="ARBA" id="ARBA00022428"/>
    </source>
</evidence>
<feature type="transmembrane region" description="Helical" evidence="8">
    <location>
        <begin position="265"/>
        <end position="291"/>
    </location>
</feature>
<keyword evidence="6 8" id="KW-1133">Transmembrane helix</keyword>
<dbReference type="InterPro" id="IPR044878">
    <property type="entry name" value="UbiA_sf"/>
</dbReference>
<evidence type="ECO:0000313" key="10">
    <source>
        <dbReference type="EMBL" id="ADG98148.1"/>
    </source>
</evidence>
<dbReference type="PANTHER" id="PTHR13929">
    <property type="entry name" value="1,4-DIHYDROXY-2-NAPHTHOATE OCTAPRENYLTRANSFERASE"/>
    <property type="match status" value="1"/>
</dbReference>
<comment type="pathway">
    <text evidence="8">Quinol/quinone metabolism; menaquinone biosynthesis; menaquinol from 1,4-dihydroxy-2-naphthoate: step 1/2.</text>
</comment>
<evidence type="ECO:0000256" key="9">
    <source>
        <dbReference type="NCBIfam" id="TIGR00751"/>
    </source>
</evidence>
<comment type="subcellular location">
    <subcellularLocation>
        <location evidence="8">Cell inner membrane</location>
        <topology evidence="8">Multi-pass membrane protein</topology>
    </subcellularLocation>
    <subcellularLocation>
        <location evidence="1">Membrane</location>
        <topology evidence="1">Multi-pass membrane protein</topology>
    </subcellularLocation>
</comment>
<feature type="transmembrane region" description="Helical" evidence="8">
    <location>
        <begin position="41"/>
        <end position="60"/>
    </location>
</feature>
<evidence type="ECO:0000256" key="4">
    <source>
        <dbReference type="ARBA" id="ARBA00022679"/>
    </source>
</evidence>
<keyword evidence="11" id="KW-1185">Reference proteome</keyword>
<dbReference type="Proteomes" id="UP000002247">
    <property type="component" value="Chromosome"/>
</dbReference>
<dbReference type="InterPro" id="IPR004657">
    <property type="entry name" value="MenA"/>
</dbReference>
<keyword evidence="7 8" id="KW-0472">Membrane</keyword>
<reference evidence="10 11" key="1">
    <citation type="journal article" date="2010" name="Stand. Genomic Sci.">
        <title>Complete genome sequence of Segniliparus rotundus type strain (CDC 1076).</title>
        <authorList>
            <person name="Sikorski J."/>
            <person name="Lapidus A."/>
            <person name="Copeland A."/>
            <person name="Misra M."/>
            <person name="Glavina Del Rio T."/>
            <person name="Nolan M."/>
            <person name="Lucas S."/>
            <person name="Chen F."/>
            <person name="Tice H."/>
            <person name="Cheng J.F."/>
            <person name="Jando M."/>
            <person name="Schneider S."/>
            <person name="Bruce D."/>
            <person name="Goodwin L."/>
            <person name="Pitluck S."/>
            <person name="Liolios K."/>
            <person name="Mikhailova N."/>
            <person name="Pati A."/>
            <person name="Ivanova N."/>
            <person name="Mavromatis K."/>
            <person name="Chen A."/>
            <person name="Palaniappan K."/>
            <person name="Chertkov O."/>
            <person name="Land M."/>
            <person name="Hauser L."/>
            <person name="Chang Y.J."/>
            <person name="Jeffries C.D."/>
            <person name="Brettin T."/>
            <person name="Detter J.C."/>
            <person name="Han C."/>
            <person name="Rohde M."/>
            <person name="Goker M."/>
            <person name="Bristow J."/>
            <person name="Eisen J.A."/>
            <person name="Markowitz V."/>
            <person name="Hugenholtz P."/>
            <person name="Kyrpides N.C."/>
            <person name="Klenk H.P."/>
        </authorList>
    </citation>
    <scope>NUCLEOTIDE SEQUENCE [LARGE SCALE GENOMIC DNA]</scope>
    <source>
        <strain evidence="11">ATCC BAA-972 / CDC 1076 / CIP 108378 / DSM 44985 / JCM 13578</strain>
    </source>
</reference>
<name>D6Z868_SEGRD</name>
<dbReference type="PIRSF" id="PIRSF005355">
    <property type="entry name" value="UBIAD1"/>
    <property type="match status" value="1"/>
</dbReference>
<accession>D6Z868</accession>
<dbReference type="GO" id="GO:0046428">
    <property type="term" value="F:1,4-dihydroxy-2-naphthoate polyprenyltransferase activity"/>
    <property type="evidence" value="ECO:0007669"/>
    <property type="project" value="UniProtKB-UniRule"/>
</dbReference>
<dbReference type="NCBIfam" id="TIGR00751">
    <property type="entry name" value="menA"/>
    <property type="match status" value="1"/>
</dbReference>
<evidence type="ECO:0000256" key="7">
    <source>
        <dbReference type="ARBA" id="ARBA00023136"/>
    </source>
</evidence>
<feature type="transmembrane region" description="Helical" evidence="8">
    <location>
        <begin position="115"/>
        <end position="131"/>
    </location>
</feature>
<dbReference type="KEGG" id="srt:Srot_1687"/>
<keyword evidence="2 8" id="KW-0474">Menaquinone biosynthesis</keyword>
<sequence>MATLRQWAQGARPRTFPNALAPVLLGSAAAAADGGGGFLWWKALAALIVALGFVIGVNYANDYSDGIRGTDDERIGPMRLVGSKAAAPGAVLRAAVASFAAAVVAGLVLAATSSWWLVVLGAGCLALAWFYTGGTNPYGYKGYGEVAVFLCFGLAAVLGSELSQTGRISASGALCAVGAGSFSAAVLAVNNLRDIDGDRASGKRTLAVRLGEPRARLLYLALAAAPFLITLGLAVIHPWTLLSLLAALILVKPASEVRHGARGQALIGALGATGAAMLAWAALTAAALCLFERGLL</sequence>
<feature type="transmembrane region" description="Helical" evidence="8">
    <location>
        <begin position="143"/>
        <end position="162"/>
    </location>
</feature>
<evidence type="ECO:0000256" key="8">
    <source>
        <dbReference type="HAMAP-Rule" id="MF_01937"/>
    </source>
</evidence>
<dbReference type="Pfam" id="PF01040">
    <property type="entry name" value="UbiA"/>
    <property type="match status" value="1"/>
</dbReference>
<dbReference type="GO" id="GO:0042371">
    <property type="term" value="P:vitamin K biosynthetic process"/>
    <property type="evidence" value="ECO:0007669"/>
    <property type="project" value="TreeGrafter"/>
</dbReference>
<evidence type="ECO:0000256" key="6">
    <source>
        <dbReference type="ARBA" id="ARBA00022989"/>
    </source>
</evidence>
<dbReference type="InterPro" id="IPR000537">
    <property type="entry name" value="UbiA_prenyltransferase"/>
</dbReference>
<comment type="similarity">
    <text evidence="8">Belongs to the MenA family. Type 1 subfamily.</text>
</comment>
<dbReference type="AlphaFoldDB" id="D6Z868"/>
<dbReference type="eggNOG" id="COG1575">
    <property type="taxonomic scope" value="Bacteria"/>
</dbReference>
<dbReference type="UniPathway" id="UPA00079">
    <property type="reaction ID" value="UER00168"/>
</dbReference>
<keyword evidence="5 8" id="KW-0812">Transmembrane</keyword>
<dbReference type="STRING" id="640132.Srot_1687"/>
<evidence type="ECO:0000256" key="1">
    <source>
        <dbReference type="ARBA" id="ARBA00004141"/>
    </source>
</evidence>
<proteinExistence type="inferred from homology"/>
<dbReference type="EC" id="2.5.1.74" evidence="8 9"/>
<dbReference type="OrthoDB" id="9767568at2"/>
<keyword evidence="8" id="KW-0997">Cell inner membrane</keyword>
<dbReference type="EMBL" id="CP001958">
    <property type="protein sequence ID" value="ADG98148.1"/>
    <property type="molecule type" value="Genomic_DNA"/>
</dbReference>
<dbReference type="RefSeq" id="WP_013138601.1">
    <property type="nucleotide sequence ID" value="NC_014168.1"/>
</dbReference>
<dbReference type="NCBIfam" id="NF004751">
    <property type="entry name" value="PRK06080.1-3"/>
    <property type="match status" value="1"/>
</dbReference>
<dbReference type="GO" id="GO:0009234">
    <property type="term" value="P:menaquinone biosynthetic process"/>
    <property type="evidence" value="ECO:0007669"/>
    <property type="project" value="UniProtKB-UniRule"/>
</dbReference>
<comment type="catalytic activity">
    <reaction evidence="8">
        <text>an all-trans-polyprenyl diphosphate + 1,4-dihydroxy-2-naphthoate + H(+) = a 2-demethylmenaquinol + CO2 + diphosphate</text>
        <dbReference type="Rhea" id="RHEA:26478"/>
        <dbReference type="Rhea" id="RHEA-COMP:9563"/>
        <dbReference type="Rhea" id="RHEA-COMP:9564"/>
        <dbReference type="ChEBI" id="CHEBI:11173"/>
        <dbReference type="ChEBI" id="CHEBI:15378"/>
        <dbReference type="ChEBI" id="CHEBI:16526"/>
        <dbReference type="ChEBI" id="CHEBI:33019"/>
        <dbReference type="ChEBI" id="CHEBI:55437"/>
        <dbReference type="ChEBI" id="CHEBI:58914"/>
        <dbReference type="EC" id="2.5.1.74"/>
    </reaction>
</comment>
<feature type="transmembrane region" description="Helical" evidence="8">
    <location>
        <begin position="90"/>
        <end position="109"/>
    </location>
</feature>
<dbReference type="InterPro" id="IPR026046">
    <property type="entry name" value="UBIAD1"/>
</dbReference>
<comment type="function">
    <text evidence="8">Conversion of 1,4-dihydroxy-2-naphthoate (DHNA) to demethylmenaquinone (DMK).</text>
</comment>
<dbReference type="HAMAP" id="MF_01937">
    <property type="entry name" value="MenA_1"/>
    <property type="match status" value="1"/>
</dbReference>
<keyword evidence="3 8" id="KW-1003">Cell membrane</keyword>
<feature type="transmembrane region" description="Helical" evidence="8">
    <location>
        <begin position="168"/>
        <end position="189"/>
    </location>
</feature>
<dbReference type="CDD" id="cd13962">
    <property type="entry name" value="PT_UbiA_UBIAD1"/>
    <property type="match status" value="1"/>
</dbReference>
<keyword evidence="4 8" id="KW-0808">Transferase</keyword>
<evidence type="ECO:0000256" key="3">
    <source>
        <dbReference type="ARBA" id="ARBA00022475"/>
    </source>
</evidence>